<accession>A0ABW2I655</accession>
<evidence type="ECO:0000313" key="1">
    <source>
        <dbReference type="EMBL" id="MFC7286485.1"/>
    </source>
</evidence>
<organism evidence="1 2">
    <name type="scientific">Herminiimonas glaciei</name>
    <dbReference type="NCBI Taxonomy" id="523788"/>
    <lineage>
        <taxon>Bacteria</taxon>
        <taxon>Pseudomonadati</taxon>
        <taxon>Pseudomonadota</taxon>
        <taxon>Betaproteobacteria</taxon>
        <taxon>Burkholderiales</taxon>
        <taxon>Oxalobacteraceae</taxon>
        <taxon>Herminiimonas</taxon>
    </lineage>
</organism>
<dbReference type="InterPro" id="IPR008868">
    <property type="entry name" value="TniB"/>
</dbReference>
<dbReference type="Proteomes" id="UP001596542">
    <property type="component" value="Unassembled WGS sequence"/>
</dbReference>
<name>A0ABW2I655_9BURK</name>
<dbReference type="Pfam" id="PF05621">
    <property type="entry name" value="TniB"/>
    <property type="match status" value="1"/>
</dbReference>
<proteinExistence type="predicted"/>
<sequence>MKELCRRYPKFGTPNGFQHPVLYVHLVERAKLIDVYIGVLRALGDPAHRIGTEKELRYRTRDLLAAAGVKLLIFDEPHHLTEARSDGARLGLTQLGKSLIDDGLCVVFSGVKSVDDLVAESDELARRFRGKLILGPYRASNKTDIEILRTFCNVLGGRLKFVDPIALGTENVWFGRLLAASNGLVGVISQIVRQAESRARQAGDSQLKMKHFSMAWKNFSRSGEERLQHLKSVEGTRLIDVFAADDKTMMDIVGRLQHKG</sequence>
<dbReference type="EMBL" id="JBHTBU010000001">
    <property type="protein sequence ID" value="MFC7286485.1"/>
    <property type="molecule type" value="Genomic_DNA"/>
</dbReference>
<dbReference type="InterPro" id="IPR027417">
    <property type="entry name" value="P-loop_NTPase"/>
</dbReference>
<dbReference type="SUPFAM" id="SSF52540">
    <property type="entry name" value="P-loop containing nucleoside triphosphate hydrolases"/>
    <property type="match status" value="1"/>
</dbReference>
<reference evidence="2" key="1">
    <citation type="journal article" date="2019" name="Int. J. Syst. Evol. Microbiol.">
        <title>The Global Catalogue of Microorganisms (GCM) 10K type strain sequencing project: providing services to taxonomists for standard genome sequencing and annotation.</title>
        <authorList>
            <consortium name="The Broad Institute Genomics Platform"/>
            <consortium name="The Broad Institute Genome Sequencing Center for Infectious Disease"/>
            <person name="Wu L."/>
            <person name="Ma J."/>
        </authorList>
    </citation>
    <scope>NUCLEOTIDE SEQUENCE [LARGE SCALE GENOMIC DNA]</scope>
    <source>
        <strain evidence="2">KACC 12508</strain>
    </source>
</reference>
<keyword evidence="2" id="KW-1185">Reference proteome</keyword>
<protein>
    <submittedName>
        <fullName evidence="1">TniB family NTP-binding protein</fullName>
    </submittedName>
</protein>
<evidence type="ECO:0000313" key="2">
    <source>
        <dbReference type="Proteomes" id="UP001596542"/>
    </source>
</evidence>
<comment type="caution">
    <text evidence="1">The sequence shown here is derived from an EMBL/GenBank/DDBJ whole genome shotgun (WGS) entry which is preliminary data.</text>
</comment>
<dbReference type="RefSeq" id="WP_382269699.1">
    <property type="nucleotide sequence ID" value="NZ_JBHTBU010000001.1"/>
</dbReference>
<gene>
    <name evidence="1" type="ORF">ACFQPC_00410</name>
</gene>